<accession>A0AAN8TE28</accession>
<dbReference type="Proteomes" id="UP001371456">
    <property type="component" value="Unassembled WGS sequence"/>
</dbReference>
<dbReference type="AlphaFoldDB" id="A0AAN8TE28"/>
<reference evidence="1 2" key="1">
    <citation type="submission" date="2024-02" db="EMBL/GenBank/DDBJ databases">
        <title>de novo genome assembly of Solanum bulbocastanum strain 11H21.</title>
        <authorList>
            <person name="Hosaka A.J."/>
        </authorList>
    </citation>
    <scope>NUCLEOTIDE SEQUENCE [LARGE SCALE GENOMIC DNA]</scope>
    <source>
        <tissue evidence="1">Young leaves</tissue>
    </source>
</reference>
<organism evidence="1 2">
    <name type="scientific">Solanum bulbocastanum</name>
    <name type="common">Wild potato</name>
    <dbReference type="NCBI Taxonomy" id="147425"/>
    <lineage>
        <taxon>Eukaryota</taxon>
        <taxon>Viridiplantae</taxon>
        <taxon>Streptophyta</taxon>
        <taxon>Embryophyta</taxon>
        <taxon>Tracheophyta</taxon>
        <taxon>Spermatophyta</taxon>
        <taxon>Magnoliopsida</taxon>
        <taxon>eudicotyledons</taxon>
        <taxon>Gunneridae</taxon>
        <taxon>Pentapetalae</taxon>
        <taxon>asterids</taxon>
        <taxon>lamiids</taxon>
        <taxon>Solanales</taxon>
        <taxon>Solanaceae</taxon>
        <taxon>Solanoideae</taxon>
        <taxon>Solaneae</taxon>
        <taxon>Solanum</taxon>
    </lineage>
</organism>
<sequence length="17" mass="2044">MQVNFKNDAPAQSFFYH</sequence>
<proteinExistence type="predicted"/>
<name>A0AAN8TE28_SOLBU</name>
<evidence type="ECO:0000313" key="1">
    <source>
        <dbReference type="EMBL" id="KAK6786254.1"/>
    </source>
</evidence>
<comment type="caution">
    <text evidence="1">The sequence shown here is derived from an EMBL/GenBank/DDBJ whole genome shotgun (WGS) entry which is preliminary data.</text>
</comment>
<protein>
    <submittedName>
        <fullName evidence="1">Uncharacterized protein</fullName>
    </submittedName>
</protein>
<keyword evidence="2" id="KW-1185">Reference proteome</keyword>
<gene>
    <name evidence="1" type="ORF">RDI58_014779</name>
</gene>
<evidence type="ECO:0000313" key="2">
    <source>
        <dbReference type="Proteomes" id="UP001371456"/>
    </source>
</evidence>
<dbReference type="EMBL" id="JBANQN010000006">
    <property type="protein sequence ID" value="KAK6786254.1"/>
    <property type="molecule type" value="Genomic_DNA"/>
</dbReference>